<dbReference type="InterPro" id="IPR008927">
    <property type="entry name" value="6-PGluconate_DH-like_C_sf"/>
</dbReference>
<evidence type="ECO:0000259" key="2">
    <source>
        <dbReference type="PROSITE" id="PS51176"/>
    </source>
</evidence>
<protein>
    <submittedName>
        <fullName evidence="3">Prephenate dehydrogenase/arogenate dehydrogenase family protein</fullName>
    </submittedName>
</protein>
<dbReference type="Gene3D" id="1.10.3660.10">
    <property type="entry name" value="6-phosphogluconate dehydrogenase C-terminal like domain"/>
    <property type="match status" value="1"/>
</dbReference>
<dbReference type="Gene3D" id="3.40.50.720">
    <property type="entry name" value="NAD(P)-binding Rossmann-like Domain"/>
    <property type="match status" value="1"/>
</dbReference>
<dbReference type="PROSITE" id="PS51176">
    <property type="entry name" value="PDH_ADH"/>
    <property type="match status" value="1"/>
</dbReference>
<dbReference type="InterPro" id="IPR050812">
    <property type="entry name" value="Preph/Arog_dehydrog"/>
</dbReference>
<dbReference type="PANTHER" id="PTHR21363">
    <property type="entry name" value="PREPHENATE DEHYDROGENASE"/>
    <property type="match status" value="1"/>
</dbReference>
<dbReference type="Proteomes" id="UP000230052">
    <property type="component" value="Unassembled WGS sequence"/>
</dbReference>
<dbReference type="InterPro" id="IPR046826">
    <property type="entry name" value="PDH_N"/>
</dbReference>
<dbReference type="EMBL" id="PEWV01000025">
    <property type="protein sequence ID" value="PIU41998.1"/>
    <property type="molecule type" value="Genomic_DNA"/>
</dbReference>
<organism evidence="3 4">
    <name type="scientific">Candidatus Aquitaenariimonas noxiae</name>
    <dbReference type="NCBI Taxonomy" id="1974741"/>
    <lineage>
        <taxon>Bacteria</taxon>
        <taxon>Pseudomonadati</taxon>
        <taxon>Candidatus Omnitrophota</taxon>
        <taxon>Candidatus Aquitaenariimonas</taxon>
    </lineage>
</organism>
<dbReference type="InterPro" id="IPR003099">
    <property type="entry name" value="Prephen_DH"/>
</dbReference>
<dbReference type="AlphaFoldDB" id="A0A2J0KU39"/>
<dbReference type="FunFam" id="3.40.50.720:FF:000208">
    <property type="entry name" value="Prephenate dehydrogenase"/>
    <property type="match status" value="1"/>
</dbReference>
<comment type="caution">
    <text evidence="3">The sequence shown here is derived from an EMBL/GenBank/DDBJ whole genome shotgun (WGS) entry which is preliminary data.</text>
</comment>
<keyword evidence="1" id="KW-0560">Oxidoreductase</keyword>
<gene>
    <name evidence="3" type="ORF">COS99_02715</name>
</gene>
<evidence type="ECO:0000313" key="3">
    <source>
        <dbReference type="EMBL" id="PIU41998.1"/>
    </source>
</evidence>
<dbReference type="Pfam" id="PF20463">
    <property type="entry name" value="PDH_C"/>
    <property type="match status" value="1"/>
</dbReference>
<reference evidence="3 4" key="1">
    <citation type="submission" date="2017-09" db="EMBL/GenBank/DDBJ databases">
        <title>Depth-based differentiation of microbial function through sediment-hosted aquifers and enrichment of novel symbionts in the deep terrestrial subsurface.</title>
        <authorList>
            <person name="Probst A.J."/>
            <person name="Ladd B."/>
            <person name="Jarett J.K."/>
            <person name="Geller-Mcgrath D.E."/>
            <person name="Sieber C.M."/>
            <person name="Emerson J.B."/>
            <person name="Anantharaman K."/>
            <person name="Thomas B.C."/>
            <person name="Malmstrom R."/>
            <person name="Stieglmeier M."/>
            <person name="Klingl A."/>
            <person name="Woyke T."/>
            <person name="Ryan C.M."/>
            <person name="Banfield J.F."/>
        </authorList>
    </citation>
    <scope>NUCLEOTIDE SEQUENCE [LARGE SCALE GENOMIC DNA]</scope>
    <source>
        <strain evidence="3">CG07_land_8_20_14_0_80_42_15</strain>
    </source>
</reference>
<proteinExistence type="predicted"/>
<name>A0A2J0KU39_9BACT</name>
<evidence type="ECO:0000313" key="4">
    <source>
        <dbReference type="Proteomes" id="UP000230052"/>
    </source>
</evidence>
<dbReference type="Pfam" id="PF02153">
    <property type="entry name" value="PDH_N"/>
    <property type="match status" value="1"/>
</dbReference>
<dbReference type="GO" id="GO:0004665">
    <property type="term" value="F:prephenate dehydrogenase (NADP+) activity"/>
    <property type="evidence" value="ECO:0007669"/>
    <property type="project" value="InterPro"/>
</dbReference>
<accession>A0A2J0KU39</accession>
<evidence type="ECO:0000256" key="1">
    <source>
        <dbReference type="ARBA" id="ARBA00023002"/>
    </source>
</evidence>
<dbReference type="GO" id="GO:0008977">
    <property type="term" value="F:prephenate dehydrogenase (NAD+) activity"/>
    <property type="evidence" value="ECO:0007669"/>
    <property type="project" value="InterPro"/>
</dbReference>
<dbReference type="InterPro" id="IPR036291">
    <property type="entry name" value="NAD(P)-bd_dom_sf"/>
</dbReference>
<dbReference type="InterPro" id="IPR046825">
    <property type="entry name" value="PDH_C"/>
</dbReference>
<dbReference type="GO" id="GO:0070403">
    <property type="term" value="F:NAD+ binding"/>
    <property type="evidence" value="ECO:0007669"/>
    <property type="project" value="InterPro"/>
</dbReference>
<dbReference type="SUPFAM" id="SSF48179">
    <property type="entry name" value="6-phosphogluconate dehydrogenase C-terminal domain-like"/>
    <property type="match status" value="1"/>
</dbReference>
<feature type="domain" description="Prephenate/arogenate dehydrogenase" evidence="2">
    <location>
        <begin position="5"/>
        <end position="281"/>
    </location>
</feature>
<dbReference type="GO" id="GO:0006571">
    <property type="term" value="P:tyrosine biosynthetic process"/>
    <property type="evidence" value="ECO:0007669"/>
    <property type="project" value="InterPro"/>
</dbReference>
<sequence>MQVFKKVAIIGVGEVGGSIGKDLKSKRLAEEVIGVVRRKKSLKEAKQAGAVDRAVLLDRLGDGVKDADLIILATPVGKIIGLGKRAAASAKKGAIITDVGSTKKVIVEKLERSLPEGIKFVGSHPMAGSEKKGALNAEKDLFKGHNCFVTKTKYTDRDALSKIKRFWRSLGADVVEVSPGEHDKIVAWVSHLVHIAASSLVISNKDLLKFTASGFRDTTRIALSTPGLWLDICQTNAKEITVSLDKFMKILKTFRKLISKKNTAQLSKMLNQSRDLRCSLE</sequence>
<dbReference type="PANTHER" id="PTHR21363:SF0">
    <property type="entry name" value="PREPHENATE DEHYDROGENASE [NADP(+)]"/>
    <property type="match status" value="1"/>
</dbReference>
<dbReference type="SUPFAM" id="SSF51735">
    <property type="entry name" value="NAD(P)-binding Rossmann-fold domains"/>
    <property type="match status" value="1"/>
</dbReference>